<dbReference type="InterPro" id="IPR005632">
    <property type="entry name" value="Chaperone_Skp"/>
</dbReference>
<feature type="chain" id="PRO_5046604415" evidence="1">
    <location>
        <begin position="26"/>
        <end position="224"/>
    </location>
</feature>
<dbReference type="SMART" id="SM00935">
    <property type="entry name" value="OmpH"/>
    <property type="match status" value="1"/>
</dbReference>
<dbReference type="SUPFAM" id="SSF111384">
    <property type="entry name" value="OmpH-like"/>
    <property type="match status" value="1"/>
</dbReference>
<gene>
    <name evidence="2" type="ORF">L1F33_09865</name>
</gene>
<dbReference type="PROSITE" id="PS00018">
    <property type="entry name" value="EF_HAND_1"/>
    <property type="match status" value="1"/>
</dbReference>
<dbReference type="Gene3D" id="3.30.910.20">
    <property type="entry name" value="Skp domain"/>
    <property type="match status" value="1"/>
</dbReference>
<reference evidence="2" key="1">
    <citation type="submission" date="2022-02" db="EMBL/GenBank/DDBJ databases">
        <title>Qipengyuania spongiae sp. nov., isolated from marine sponge.</title>
        <authorList>
            <person name="Li Z."/>
            <person name="Zhang M."/>
        </authorList>
    </citation>
    <scope>NUCLEOTIDE SEQUENCE</scope>
    <source>
        <strain evidence="2">PHS-Z21</strain>
    </source>
</reference>
<dbReference type="Proteomes" id="UP001065265">
    <property type="component" value="Chromosome"/>
</dbReference>
<dbReference type="Pfam" id="PF03938">
    <property type="entry name" value="OmpH"/>
    <property type="match status" value="1"/>
</dbReference>
<keyword evidence="1" id="KW-0732">Signal</keyword>
<dbReference type="RefSeq" id="WP_265557724.1">
    <property type="nucleotide sequence ID" value="NZ_CP092471.1"/>
</dbReference>
<name>A0ABY5SZX3_9SPHN</name>
<evidence type="ECO:0000313" key="2">
    <source>
        <dbReference type="EMBL" id="UVI38556.1"/>
    </source>
</evidence>
<dbReference type="InterPro" id="IPR018247">
    <property type="entry name" value="EF_Hand_1_Ca_BS"/>
</dbReference>
<evidence type="ECO:0000313" key="3">
    <source>
        <dbReference type="Proteomes" id="UP001065265"/>
    </source>
</evidence>
<sequence>MKTITKTLVAAGLAGATFAAMPATAQVNGIATSSPEAVIVRAAARQTGYQQIGQTYSAQIQQLNQLRQQNQQAQQSLDTNGDGQLTEAEVNANPSAVQQIQQREQQIAQTSQPIVLAQAYVIEQLVNDYQNAQNQVIQSKGIQMMLSPDAIQYAPDNVDVTTDIVAALDARIPTVQTTPPAGWQPRQQTLQLQQAVQQILLAAAQQQAAQQQQQQATQQQPSGR</sequence>
<feature type="signal peptide" evidence="1">
    <location>
        <begin position="1"/>
        <end position="25"/>
    </location>
</feature>
<proteinExistence type="predicted"/>
<protein>
    <submittedName>
        <fullName evidence="2">OmpH family outer membrane protein</fullName>
    </submittedName>
</protein>
<dbReference type="EMBL" id="CP092471">
    <property type="protein sequence ID" value="UVI38556.1"/>
    <property type="molecule type" value="Genomic_DNA"/>
</dbReference>
<keyword evidence="3" id="KW-1185">Reference proteome</keyword>
<organism evidence="2 3">
    <name type="scientific">Qipengyuania spongiae</name>
    <dbReference type="NCBI Taxonomy" id="2909673"/>
    <lineage>
        <taxon>Bacteria</taxon>
        <taxon>Pseudomonadati</taxon>
        <taxon>Pseudomonadota</taxon>
        <taxon>Alphaproteobacteria</taxon>
        <taxon>Sphingomonadales</taxon>
        <taxon>Erythrobacteraceae</taxon>
        <taxon>Qipengyuania</taxon>
    </lineage>
</organism>
<accession>A0ABY5SZX3</accession>
<dbReference type="InterPro" id="IPR024930">
    <property type="entry name" value="Skp_dom_sf"/>
</dbReference>
<evidence type="ECO:0000256" key="1">
    <source>
        <dbReference type="SAM" id="SignalP"/>
    </source>
</evidence>